<evidence type="ECO:0000256" key="2">
    <source>
        <dbReference type="ARBA" id="ARBA00005426"/>
    </source>
</evidence>
<dbReference type="GO" id="GO:0030366">
    <property type="term" value="F:molybdopterin synthase activity"/>
    <property type="evidence" value="ECO:0007669"/>
    <property type="project" value="UniProtKB-EC"/>
</dbReference>
<evidence type="ECO:0000256" key="8">
    <source>
        <dbReference type="ARBA" id="ARBA00030781"/>
    </source>
</evidence>
<dbReference type="STRING" id="177437.HRM2_09230"/>
<comment type="catalytic activity">
    <reaction evidence="10">
        <text>2 [molybdopterin-synthase sulfur-carrier protein]-C-terminal-Gly-aminoethanethioate + cyclic pyranopterin phosphate + H2O = molybdopterin + 2 [molybdopterin-synthase sulfur-carrier protein]-C-terminal Gly-Gly + 2 H(+)</text>
        <dbReference type="Rhea" id="RHEA:26333"/>
        <dbReference type="Rhea" id="RHEA-COMP:12202"/>
        <dbReference type="Rhea" id="RHEA-COMP:19907"/>
        <dbReference type="ChEBI" id="CHEBI:15377"/>
        <dbReference type="ChEBI" id="CHEBI:15378"/>
        <dbReference type="ChEBI" id="CHEBI:58698"/>
        <dbReference type="ChEBI" id="CHEBI:59648"/>
        <dbReference type="ChEBI" id="CHEBI:90778"/>
        <dbReference type="ChEBI" id="CHEBI:232372"/>
        <dbReference type="EC" id="2.8.1.12"/>
    </reaction>
</comment>
<dbReference type="EMBL" id="CP001087">
    <property type="protein sequence ID" value="ACN14036.1"/>
    <property type="molecule type" value="Genomic_DNA"/>
</dbReference>
<evidence type="ECO:0000256" key="9">
    <source>
        <dbReference type="ARBA" id="ARBA00032474"/>
    </source>
</evidence>
<dbReference type="eggNOG" id="COG0314">
    <property type="taxonomic scope" value="Bacteria"/>
</dbReference>
<dbReference type="HOGENOM" id="CLU_153736_0_0_7"/>
<dbReference type="Proteomes" id="UP000000442">
    <property type="component" value="Chromosome"/>
</dbReference>
<protein>
    <recommendedName>
        <fullName evidence="4">Molybdopterin synthase catalytic subunit</fullName>
        <ecNumber evidence="3">2.8.1.12</ecNumber>
    </recommendedName>
    <alternativeName>
        <fullName evidence="8">MPT synthase subunit 2</fullName>
    </alternativeName>
    <alternativeName>
        <fullName evidence="6">Molybdenum cofactor biosynthesis protein E</fullName>
    </alternativeName>
    <alternativeName>
        <fullName evidence="7">Molybdopterin-converting factor large subunit</fullName>
    </alternativeName>
    <alternativeName>
        <fullName evidence="9">Molybdopterin-converting factor subunit 2</fullName>
    </alternativeName>
</protein>
<dbReference type="EC" id="2.8.1.12" evidence="3"/>
<dbReference type="GO" id="GO:0006777">
    <property type="term" value="P:Mo-molybdopterin cofactor biosynthetic process"/>
    <property type="evidence" value="ECO:0007669"/>
    <property type="project" value="InterPro"/>
</dbReference>
<dbReference type="OrthoDB" id="9786032at2"/>
<evidence type="ECO:0000313" key="11">
    <source>
        <dbReference type="EMBL" id="ACN14036.1"/>
    </source>
</evidence>
<dbReference type="AlphaFoldDB" id="C0QKG5"/>
<sequence>MDINKMFEQVKALPDYDQVGMILCHNGVVRKTTREGQEVTGLRVSVDQEGLDSLVTAQKKKQGIVEVLVEIAADQDLAVGQDIMAIVVAGDIRERVIETLTDTLEQVKTKITSKQQFFK</sequence>
<evidence type="ECO:0000256" key="3">
    <source>
        <dbReference type="ARBA" id="ARBA00011950"/>
    </source>
</evidence>
<dbReference type="InterPro" id="IPR003448">
    <property type="entry name" value="Mopterin_biosynth_MoaE"/>
</dbReference>
<accession>C0QKG5</accession>
<evidence type="ECO:0000313" key="12">
    <source>
        <dbReference type="Proteomes" id="UP000000442"/>
    </source>
</evidence>
<proteinExistence type="inferred from homology"/>
<evidence type="ECO:0000256" key="1">
    <source>
        <dbReference type="ARBA" id="ARBA00005046"/>
    </source>
</evidence>
<dbReference type="KEGG" id="dat:HRM2_09230"/>
<keyword evidence="12" id="KW-1185">Reference proteome</keyword>
<evidence type="ECO:0000256" key="7">
    <source>
        <dbReference type="ARBA" id="ARBA00030407"/>
    </source>
</evidence>
<comment type="subunit">
    <text evidence="5">Heterotetramer of 2 MoaD subunits and 2 MoaE subunits. Also stable as homodimer. The enzyme changes between these two forms during catalysis.</text>
</comment>
<dbReference type="Pfam" id="PF02391">
    <property type="entry name" value="MoaE"/>
    <property type="match status" value="1"/>
</dbReference>
<dbReference type="RefSeq" id="WP_012663276.1">
    <property type="nucleotide sequence ID" value="NC_012108.1"/>
</dbReference>
<dbReference type="SUPFAM" id="SSF54690">
    <property type="entry name" value="Molybdopterin synthase subunit MoaE"/>
    <property type="match status" value="1"/>
</dbReference>
<reference evidence="11 12" key="1">
    <citation type="journal article" date="2009" name="Environ. Microbiol.">
        <title>Genome sequence of Desulfobacterium autotrophicum HRM2, a marine sulfate reducer oxidizing organic carbon completely to carbon dioxide.</title>
        <authorList>
            <person name="Strittmatter A.W."/>
            <person name="Liesegang H."/>
            <person name="Rabus R."/>
            <person name="Decker I."/>
            <person name="Amann J."/>
            <person name="Andres S."/>
            <person name="Henne A."/>
            <person name="Fricke W.F."/>
            <person name="Martinez-Arias R."/>
            <person name="Bartels D."/>
            <person name="Goesmann A."/>
            <person name="Krause L."/>
            <person name="Puehler A."/>
            <person name="Klenk H.P."/>
            <person name="Richter M."/>
            <person name="Schuler M."/>
            <person name="Gloeckner F.O."/>
            <person name="Meyerdierks A."/>
            <person name="Gottschalk G."/>
            <person name="Amann R."/>
        </authorList>
    </citation>
    <scope>NUCLEOTIDE SEQUENCE [LARGE SCALE GENOMIC DNA]</scope>
    <source>
        <strain evidence="12">ATCC 43914 / DSM 3382 / HRM2</strain>
    </source>
</reference>
<dbReference type="InterPro" id="IPR036563">
    <property type="entry name" value="MoaE_sf"/>
</dbReference>
<name>C0QKG5_DESAH</name>
<evidence type="ECO:0000256" key="4">
    <source>
        <dbReference type="ARBA" id="ARBA00013858"/>
    </source>
</evidence>
<comment type="pathway">
    <text evidence="1">Cofactor biosynthesis; molybdopterin biosynthesis.</text>
</comment>
<comment type="similarity">
    <text evidence="2">Belongs to the MoaE family.</text>
</comment>
<dbReference type="UniPathway" id="UPA00344"/>
<evidence type="ECO:0000256" key="5">
    <source>
        <dbReference type="ARBA" id="ARBA00026066"/>
    </source>
</evidence>
<organism evidence="11 12">
    <name type="scientific">Desulforapulum autotrophicum (strain ATCC 43914 / DSM 3382 / VKM B-1955 / HRM2)</name>
    <name type="common">Desulfobacterium autotrophicum</name>
    <dbReference type="NCBI Taxonomy" id="177437"/>
    <lineage>
        <taxon>Bacteria</taxon>
        <taxon>Pseudomonadati</taxon>
        <taxon>Thermodesulfobacteriota</taxon>
        <taxon>Desulfobacteria</taxon>
        <taxon>Desulfobacterales</taxon>
        <taxon>Desulfobacteraceae</taxon>
        <taxon>Desulforapulum</taxon>
    </lineage>
</organism>
<gene>
    <name evidence="11" type="primary">moaE</name>
    <name evidence="11" type="ordered locus">HRM2_09230</name>
</gene>
<evidence type="ECO:0000256" key="6">
    <source>
        <dbReference type="ARBA" id="ARBA00029745"/>
    </source>
</evidence>
<evidence type="ECO:0000256" key="10">
    <source>
        <dbReference type="ARBA" id="ARBA00049878"/>
    </source>
</evidence>
<dbReference type="Gene3D" id="3.90.1170.40">
    <property type="entry name" value="Molybdopterin biosynthesis MoaE subunit"/>
    <property type="match status" value="1"/>
</dbReference>